<dbReference type="PANTHER" id="PTHR10803">
    <property type="entry name" value="ARSENICAL PUMP-DRIVING ATPASE ARSENITE-TRANSLOCATING ATPASE"/>
    <property type="match status" value="1"/>
</dbReference>
<dbReference type="PANTHER" id="PTHR10803:SF31">
    <property type="entry name" value="ATPASE RV3679-RELATED"/>
    <property type="match status" value="1"/>
</dbReference>
<dbReference type="Pfam" id="PF01656">
    <property type="entry name" value="CbiA"/>
    <property type="match status" value="1"/>
</dbReference>
<feature type="domain" description="ArsA/GET3 Anion-transporting ATPase-like" evidence="3">
    <location>
        <begin position="233"/>
        <end position="284"/>
    </location>
</feature>
<evidence type="ECO:0000256" key="1">
    <source>
        <dbReference type="SAM" id="MobiDB-lite"/>
    </source>
</evidence>
<reference evidence="4 5" key="1">
    <citation type="submission" date="2019-07" db="EMBL/GenBank/DDBJ databases">
        <title>Quadrisphaera sp. strain DD2A genome sequencing and assembly.</title>
        <authorList>
            <person name="Kim I."/>
        </authorList>
    </citation>
    <scope>NUCLEOTIDE SEQUENCE [LARGE SCALE GENOMIC DNA]</scope>
    <source>
        <strain evidence="4 5">DD2A</strain>
    </source>
</reference>
<protein>
    <submittedName>
        <fullName evidence="4">ArsA family ATPase</fullName>
    </submittedName>
</protein>
<dbReference type="InterPro" id="IPR016300">
    <property type="entry name" value="ATPase_ArsA/GET3"/>
</dbReference>
<evidence type="ECO:0000313" key="4">
    <source>
        <dbReference type="EMBL" id="TXR52313.1"/>
    </source>
</evidence>
<dbReference type="InterPro" id="IPR002586">
    <property type="entry name" value="CobQ/CobB/MinD/ParA_Nub-bd_dom"/>
</dbReference>
<dbReference type="SUPFAM" id="SSF52540">
    <property type="entry name" value="P-loop containing nucleoside triphosphate hydrolases"/>
    <property type="match status" value="1"/>
</dbReference>
<organism evidence="4 5">
    <name type="scientific">Quadrisphaera setariae</name>
    <dbReference type="NCBI Taxonomy" id="2593304"/>
    <lineage>
        <taxon>Bacteria</taxon>
        <taxon>Bacillati</taxon>
        <taxon>Actinomycetota</taxon>
        <taxon>Actinomycetes</taxon>
        <taxon>Kineosporiales</taxon>
        <taxon>Kineosporiaceae</taxon>
        <taxon>Quadrisphaera</taxon>
    </lineage>
</organism>
<dbReference type="Gene3D" id="3.40.50.300">
    <property type="entry name" value="P-loop containing nucleotide triphosphate hydrolases"/>
    <property type="match status" value="1"/>
</dbReference>
<keyword evidence="5" id="KW-1185">Reference proteome</keyword>
<dbReference type="GO" id="GO:0005524">
    <property type="term" value="F:ATP binding"/>
    <property type="evidence" value="ECO:0007669"/>
    <property type="project" value="InterPro"/>
</dbReference>
<dbReference type="Pfam" id="PF02374">
    <property type="entry name" value="ArsA_ATPase"/>
    <property type="match status" value="1"/>
</dbReference>
<feature type="region of interest" description="Disordered" evidence="1">
    <location>
        <begin position="375"/>
        <end position="399"/>
    </location>
</feature>
<dbReference type="GO" id="GO:0016887">
    <property type="term" value="F:ATP hydrolysis activity"/>
    <property type="evidence" value="ECO:0007669"/>
    <property type="project" value="InterPro"/>
</dbReference>
<dbReference type="InterPro" id="IPR025723">
    <property type="entry name" value="ArsA/GET3_ATPase-like"/>
</dbReference>
<dbReference type="Proteomes" id="UP000321234">
    <property type="component" value="Unassembled WGS sequence"/>
</dbReference>
<evidence type="ECO:0000259" key="2">
    <source>
        <dbReference type="Pfam" id="PF01656"/>
    </source>
</evidence>
<dbReference type="AlphaFoldDB" id="A0A5C8Z4Z2"/>
<feature type="region of interest" description="Disordered" evidence="1">
    <location>
        <begin position="1"/>
        <end position="25"/>
    </location>
</feature>
<dbReference type="OrthoDB" id="5242836at2"/>
<comment type="caution">
    <text evidence="4">The sequence shown here is derived from an EMBL/GenBank/DDBJ whole genome shotgun (WGS) entry which is preliminary data.</text>
</comment>
<evidence type="ECO:0000259" key="3">
    <source>
        <dbReference type="Pfam" id="PF02374"/>
    </source>
</evidence>
<name>A0A5C8Z4Z2_9ACTN</name>
<sequence>MSGAVRYSHWVTPGEPSPQARRRTRPYCRRVIARTEARGAQPRLHVVTGKGGTGKTTVAVALALSLADEGKRVLVCEVEGRQGVSRLLGTEALPYEEVELAEGAGGGQVVGLAVEPRAALVDYLDTFHGGVLGGRGGRVSTVLDRAGAVEFIADVAPGLRDVLLVGKVYEAVRRTVDGGRAGSTSSAQPVYDAVVLDAPPTGRITRFLGIGDELAQLAVGGPIAARAASVAALLRSEQTAVHLVCLPEELPVTETLEAAAELRAADLPVGAVVANRVLTAPAEDGGAPSRVRGALRRALAPQPDLDDGGSAPADDGVEALVAALLTQNRGRAGRVAEQRRWLEVAAGAGRPVRELPDLPGGVDLEGLYRLADDLAAAPLPTPRDRPAPTGPTAPAGGAA</sequence>
<accession>A0A5C8Z4Z2</accession>
<dbReference type="InterPro" id="IPR027417">
    <property type="entry name" value="P-loop_NTPase"/>
</dbReference>
<evidence type="ECO:0000313" key="5">
    <source>
        <dbReference type="Proteomes" id="UP000321234"/>
    </source>
</evidence>
<gene>
    <name evidence="4" type="ORF">FMM08_20195</name>
</gene>
<feature type="compositionally biased region" description="Low complexity" evidence="1">
    <location>
        <begin position="390"/>
        <end position="399"/>
    </location>
</feature>
<feature type="domain" description="CobQ/CobB/MinD/ParA nucleotide binding" evidence="2">
    <location>
        <begin position="46"/>
        <end position="89"/>
    </location>
</feature>
<dbReference type="EMBL" id="VKAC01000015">
    <property type="protein sequence ID" value="TXR52313.1"/>
    <property type="molecule type" value="Genomic_DNA"/>
</dbReference>
<proteinExistence type="predicted"/>